<dbReference type="Proteomes" id="UP000027466">
    <property type="component" value="Unassembled WGS sequence"/>
</dbReference>
<comment type="caution">
    <text evidence="2">The sequence shown here is derived from an EMBL/GenBank/DDBJ whole genome shotgun (WGS) entry which is preliminary data.</text>
</comment>
<evidence type="ECO:0000313" key="2">
    <source>
        <dbReference type="EMBL" id="KDR42105.1"/>
    </source>
</evidence>
<organism evidence="2 3">
    <name type="scientific">Caballeronia glathei</name>
    <dbReference type="NCBI Taxonomy" id="60547"/>
    <lineage>
        <taxon>Bacteria</taxon>
        <taxon>Pseudomonadati</taxon>
        <taxon>Pseudomonadota</taxon>
        <taxon>Betaproteobacteria</taxon>
        <taxon>Burkholderiales</taxon>
        <taxon>Burkholderiaceae</taxon>
        <taxon>Caballeronia</taxon>
    </lineage>
</organism>
<keyword evidence="1" id="KW-1133">Transmembrane helix</keyword>
<dbReference type="InterPro" id="IPR016410">
    <property type="entry name" value="Phage_imm"/>
</dbReference>
<feature type="transmembrane region" description="Helical" evidence="1">
    <location>
        <begin position="35"/>
        <end position="58"/>
    </location>
</feature>
<gene>
    <name evidence="2" type="ORF">BG61_13290</name>
</gene>
<proteinExistence type="predicted"/>
<dbReference type="EMBL" id="JFHC01000020">
    <property type="protein sequence ID" value="KDR42105.1"/>
    <property type="molecule type" value="Genomic_DNA"/>
</dbReference>
<evidence type="ECO:0008006" key="4">
    <source>
        <dbReference type="Google" id="ProtNLM"/>
    </source>
</evidence>
<dbReference type="AlphaFoldDB" id="A0A069PND8"/>
<dbReference type="Pfam" id="PF14373">
    <property type="entry name" value="Imm_superinfect"/>
    <property type="match status" value="1"/>
</dbReference>
<sequence length="111" mass="12403">MLKMSLEMLATGGFVAIYFLPAILADRTKRRSVLLLALFNLLLGWTVVGWLAALYWAFHPDSARKLGRIVRNNQRLSAQRTINAIVARAHERAARGGRFDLAHGSEGNRKS</sequence>
<name>A0A069PND8_9BURK</name>
<dbReference type="RefSeq" id="WP_051672531.1">
    <property type="nucleotide sequence ID" value="NZ_CADFFX010000002.1"/>
</dbReference>
<dbReference type="STRING" id="60547.GCA_000751215_03755"/>
<reference evidence="2 3" key="1">
    <citation type="submission" date="2014-03" db="EMBL/GenBank/DDBJ databases">
        <title>Draft Genome Sequences of Four Burkholderia Strains.</title>
        <authorList>
            <person name="Liu X.Y."/>
            <person name="Li C.X."/>
            <person name="Xu J.H."/>
        </authorList>
    </citation>
    <scope>NUCLEOTIDE SEQUENCE [LARGE SCALE GENOMIC DNA]</scope>
    <source>
        <strain evidence="2 3">DSM 50014</strain>
    </source>
</reference>
<accession>A0A069PND8</accession>
<evidence type="ECO:0000313" key="3">
    <source>
        <dbReference type="Proteomes" id="UP000027466"/>
    </source>
</evidence>
<protein>
    <recommendedName>
        <fullName evidence="4">Immunity protein</fullName>
    </recommendedName>
</protein>
<keyword evidence="1" id="KW-0812">Transmembrane</keyword>
<keyword evidence="1" id="KW-0472">Membrane</keyword>
<keyword evidence="3" id="KW-1185">Reference proteome</keyword>
<evidence type="ECO:0000256" key="1">
    <source>
        <dbReference type="SAM" id="Phobius"/>
    </source>
</evidence>